<name>F5Y8F4_LEAAZ</name>
<dbReference type="PANTHER" id="PTHR33371:SF4">
    <property type="entry name" value="INTERMEMBRANE PHOSPHOLIPID TRANSPORT SYSTEM BINDING PROTEIN MLAD"/>
    <property type="match status" value="1"/>
</dbReference>
<feature type="transmembrane region" description="Helical" evidence="1">
    <location>
        <begin position="12"/>
        <end position="31"/>
    </location>
</feature>
<keyword evidence="4" id="KW-1185">Reference proteome</keyword>
<dbReference type="Proteomes" id="UP000009222">
    <property type="component" value="Chromosome"/>
</dbReference>
<dbReference type="eggNOG" id="COG1463">
    <property type="taxonomic scope" value="Bacteria"/>
</dbReference>
<dbReference type="InterPro" id="IPR052336">
    <property type="entry name" value="MlaD_Phospholipid_Transporter"/>
</dbReference>
<dbReference type="EMBL" id="CP001841">
    <property type="protein sequence ID" value="AEF81331.1"/>
    <property type="molecule type" value="Genomic_DNA"/>
</dbReference>
<evidence type="ECO:0000313" key="4">
    <source>
        <dbReference type="Proteomes" id="UP000009222"/>
    </source>
</evidence>
<evidence type="ECO:0000313" key="3">
    <source>
        <dbReference type="EMBL" id="AEF81331.1"/>
    </source>
</evidence>
<dbReference type="AlphaFoldDB" id="F5Y8F4"/>
<protein>
    <submittedName>
        <fullName evidence="3">Mce-like protein</fullName>
    </submittedName>
</protein>
<organism evidence="3 4">
    <name type="scientific">Leadbettera azotonutricia (strain ATCC BAA-888 / DSM 13862 / ZAS-9)</name>
    <name type="common">Treponema azotonutricium</name>
    <dbReference type="NCBI Taxonomy" id="545695"/>
    <lineage>
        <taxon>Bacteria</taxon>
        <taxon>Pseudomonadati</taxon>
        <taxon>Spirochaetota</taxon>
        <taxon>Spirochaetia</taxon>
        <taxon>Spirochaetales</taxon>
        <taxon>Breznakiellaceae</taxon>
        <taxon>Leadbettera</taxon>
    </lineage>
</organism>
<keyword evidence="1" id="KW-0812">Transmembrane</keyword>
<dbReference type="OrthoDB" id="367343at2"/>
<dbReference type="PANTHER" id="PTHR33371">
    <property type="entry name" value="INTERMEMBRANE PHOSPHOLIPID TRANSPORT SYSTEM BINDING PROTEIN MLAD-RELATED"/>
    <property type="match status" value="1"/>
</dbReference>
<dbReference type="RefSeq" id="WP_015712203.1">
    <property type="nucleotide sequence ID" value="NC_015577.1"/>
</dbReference>
<sequence length="355" mass="38481">MKFRIRFADQIVGIFIILALASLVFIIVMLGSSQRWFAKDYSYHSSFVSAAGLSKNMPVLYRGFTIGNVQSFGLAENDQVEVVFRIQDLYVDRVRKGSMVELMVSPIGLGNQFLFHAGKGEERLAYGDFVPAVGSAEARDFIRQGLADEPRHDDSISLLLNRASSVMDAVNRTLFQVNEALITGTDSTAIGRIVGGVDRTVAGLETIPGTVNRAADTILSDVDILLADIDDVKHLLDNELERINPILADLNTLSSELANPSGVVMTALDTSGPLYLSIVDSLNSVSGILDNLDRTTAFIPGQMPALAGVITDLRVTLKTAEDVLVALTNNPLLRKGIPERVEVQSSGTSPRDIQF</sequence>
<reference evidence="4" key="1">
    <citation type="submission" date="2009-12" db="EMBL/GenBank/DDBJ databases">
        <title>Complete sequence of Treponema azotonutricium strain ZAS-9.</title>
        <authorList>
            <person name="Tetu S.G."/>
            <person name="Matson E."/>
            <person name="Ren Q."/>
            <person name="Seshadri R."/>
            <person name="Elbourne L."/>
            <person name="Hassan K.A."/>
            <person name="Durkin A."/>
            <person name="Radune D."/>
            <person name="Mohamoud Y."/>
            <person name="Shay R."/>
            <person name="Jin S."/>
            <person name="Zhang X."/>
            <person name="Lucey K."/>
            <person name="Ballor N.R."/>
            <person name="Ottesen E."/>
            <person name="Rosenthal R."/>
            <person name="Allen A."/>
            <person name="Leadbetter J.R."/>
            <person name="Paulsen I.T."/>
        </authorList>
    </citation>
    <scope>NUCLEOTIDE SEQUENCE [LARGE SCALE GENOMIC DNA]</scope>
    <source>
        <strain evidence="4">ATCC BAA-888 / DSM 13862 / ZAS-9</strain>
    </source>
</reference>
<feature type="domain" description="Mce/MlaD" evidence="2">
    <location>
        <begin position="41"/>
        <end position="105"/>
    </location>
</feature>
<keyword evidence="1" id="KW-0472">Membrane</keyword>
<dbReference type="STRING" id="545695.TREAZ_3366"/>
<dbReference type="InParanoid" id="F5Y8F4"/>
<evidence type="ECO:0000259" key="2">
    <source>
        <dbReference type="Pfam" id="PF02470"/>
    </source>
</evidence>
<keyword evidence="1" id="KW-1133">Transmembrane helix</keyword>
<reference evidence="3 4" key="2">
    <citation type="journal article" date="2011" name="ISME J.">
        <title>RNA-seq reveals cooperative metabolic interactions between two termite-gut spirochete species in co-culture.</title>
        <authorList>
            <person name="Rosenthal A.Z."/>
            <person name="Matson E.G."/>
            <person name="Eldar A."/>
            <person name="Leadbetter J.R."/>
        </authorList>
    </citation>
    <scope>NUCLEOTIDE SEQUENCE [LARGE SCALE GENOMIC DNA]</scope>
    <source>
        <strain evidence="4">ATCC BAA-888 / DSM 13862 / ZAS-9</strain>
    </source>
</reference>
<dbReference type="Pfam" id="PF02470">
    <property type="entry name" value="MlaD"/>
    <property type="match status" value="1"/>
</dbReference>
<accession>F5Y8F4</accession>
<dbReference type="KEGG" id="taz:TREAZ_3366"/>
<gene>
    <name evidence="3" type="ordered locus">TREAZ_3366</name>
</gene>
<evidence type="ECO:0000256" key="1">
    <source>
        <dbReference type="SAM" id="Phobius"/>
    </source>
</evidence>
<dbReference type="HOGENOM" id="CLU_070810_0_0_12"/>
<proteinExistence type="predicted"/>
<dbReference type="InterPro" id="IPR003399">
    <property type="entry name" value="Mce/MlaD"/>
</dbReference>